<dbReference type="EMBL" id="CDOD01000034">
    <property type="protein sequence ID" value="CEN37220.1"/>
    <property type="molecule type" value="Genomic_DNA"/>
</dbReference>
<dbReference type="Proteomes" id="UP000038055">
    <property type="component" value="Unassembled WGS sequence"/>
</dbReference>
<dbReference type="RefSeq" id="WP_231550852.1">
    <property type="nucleotide sequence ID" value="NZ_CDOD01000034.1"/>
</dbReference>
<evidence type="ECO:0000313" key="1">
    <source>
        <dbReference type="EMBL" id="CEN37220.1"/>
    </source>
</evidence>
<evidence type="ECO:0000313" key="2">
    <source>
        <dbReference type="Proteomes" id="UP000038055"/>
    </source>
</evidence>
<accession>A0A0B7HD95</accession>
<dbReference type="eggNOG" id="ENOG50338DM">
    <property type="taxonomic scope" value="Bacteria"/>
</dbReference>
<protein>
    <recommendedName>
        <fullName evidence="3">Outer membrane protein beta-barrel domain-containing protein</fullName>
    </recommendedName>
</protein>
<proteinExistence type="predicted"/>
<dbReference type="AlphaFoldDB" id="A0A0B7HD95"/>
<organism evidence="1 2">
    <name type="scientific">Capnocytophaga cynodegmi</name>
    <dbReference type="NCBI Taxonomy" id="28189"/>
    <lineage>
        <taxon>Bacteria</taxon>
        <taxon>Pseudomonadati</taxon>
        <taxon>Bacteroidota</taxon>
        <taxon>Flavobacteriia</taxon>
        <taxon>Flavobacteriales</taxon>
        <taxon>Flavobacteriaceae</taxon>
        <taxon>Capnocytophaga</taxon>
    </lineage>
</organism>
<keyword evidence="2" id="KW-1185">Reference proteome</keyword>
<name>A0A0B7HD95_9FLAO</name>
<sequence length="157" mass="18045">MRFFFITMLLIFSININAQKIKVIANHTAISVGYDYQGRNSLTAGLEYNLPIDSDNWHGYNFGLDVRYFKGKDGHQYFVPEVKLTYRKNGLIFGFQSSTKNFSPIVGVNFMNALHLYSGYSFPFDKTNTNLKGIVFGVRIFISPFEGKFYDKLKIGF</sequence>
<gene>
    <name evidence="1" type="ORF">CCYN2B_40041</name>
</gene>
<evidence type="ECO:0008006" key="3">
    <source>
        <dbReference type="Google" id="ProtNLM"/>
    </source>
</evidence>
<reference evidence="2" key="1">
    <citation type="submission" date="2015-01" db="EMBL/GenBank/DDBJ databases">
        <authorList>
            <person name="MANFREDI Pablo"/>
        </authorList>
    </citation>
    <scope>NUCLEOTIDE SEQUENCE [LARGE SCALE GENOMIC DNA]</scope>
    <source>
        <strain evidence="2">Ccyn2B</strain>
    </source>
</reference>